<dbReference type="Proteomes" id="UP000524246">
    <property type="component" value="Unassembled WGS sequence"/>
</dbReference>
<proteinExistence type="predicted"/>
<organism evidence="1 2">
    <name type="scientific">SAR324 cluster bacterium</name>
    <dbReference type="NCBI Taxonomy" id="2024889"/>
    <lineage>
        <taxon>Bacteria</taxon>
        <taxon>Deltaproteobacteria</taxon>
        <taxon>SAR324 cluster</taxon>
    </lineage>
</organism>
<evidence type="ECO:0000313" key="2">
    <source>
        <dbReference type="Proteomes" id="UP000524246"/>
    </source>
</evidence>
<dbReference type="EMBL" id="JAAZON010000653">
    <property type="protein sequence ID" value="NMC64341.1"/>
    <property type="molecule type" value="Genomic_DNA"/>
</dbReference>
<dbReference type="NCBIfam" id="TIGR02532">
    <property type="entry name" value="IV_pilin_GFxxxE"/>
    <property type="match status" value="1"/>
</dbReference>
<dbReference type="AlphaFoldDB" id="A0A7X9FU28"/>
<gene>
    <name evidence="1" type="ORF">GYA55_14345</name>
</gene>
<protein>
    <submittedName>
        <fullName evidence="1">Type II secretion system protein</fullName>
    </submittedName>
</protein>
<dbReference type="InterPro" id="IPR012902">
    <property type="entry name" value="N_methyl_site"/>
</dbReference>
<name>A0A7X9FU28_9DELT</name>
<reference evidence="1 2" key="1">
    <citation type="journal article" date="2020" name="Biotechnol. Biofuels">
        <title>New insights from the biogas microbiome by comprehensive genome-resolved metagenomics of nearly 1600 species originating from multiple anaerobic digesters.</title>
        <authorList>
            <person name="Campanaro S."/>
            <person name="Treu L."/>
            <person name="Rodriguez-R L.M."/>
            <person name="Kovalovszki A."/>
            <person name="Ziels R.M."/>
            <person name="Maus I."/>
            <person name="Zhu X."/>
            <person name="Kougias P.G."/>
            <person name="Basile A."/>
            <person name="Luo G."/>
            <person name="Schluter A."/>
            <person name="Konstantinidis K.T."/>
            <person name="Angelidaki I."/>
        </authorList>
    </citation>
    <scope>NUCLEOTIDE SEQUENCE [LARGE SCALE GENOMIC DNA]</scope>
    <source>
        <strain evidence="1">AS27yjCOA_65</strain>
    </source>
</reference>
<evidence type="ECO:0000313" key="1">
    <source>
        <dbReference type="EMBL" id="NMC64341.1"/>
    </source>
</evidence>
<sequence length="123" mass="13216">MRGFSLIELLVSLILFELVAAASMAEVAHYIKTSRDNQIRTEAAAAAQTVLDEIRASDPAGLPGAGNGPAQNVSIGSHVFQVTPTYCAEADFCTGSSIRQVRITVSLNSRVWYEVDTAFAQLR</sequence>
<comment type="caution">
    <text evidence="1">The sequence shown here is derived from an EMBL/GenBank/DDBJ whole genome shotgun (WGS) entry which is preliminary data.</text>
</comment>
<accession>A0A7X9FU28</accession>